<evidence type="ECO:0000313" key="11">
    <source>
        <dbReference type="Proteomes" id="UP000204199"/>
    </source>
</evidence>
<dbReference type="Pfam" id="PF00729">
    <property type="entry name" value="Viral_coat"/>
    <property type="match status" value="1"/>
</dbReference>
<dbReference type="KEGG" id="vg:10149217"/>
<feature type="compositionally biased region" description="Low complexity" evidence="7">
    <location>
        <begin position="57"/>
        <end position="66"/>
    </location>
</feature>
<dbReference type="Proteomes" id="UP000204199">
    <property type="component" value="Segment"/>
</dbReference>
<dbReference type="RefSeq" id="YP_004191793.1">
    <property type="nucleotide sequence ID" value="NC_014967.1"/>
</dbReference>
<evidence type="ECO:0000256" key="6">
    <source>
        <dbReference type="ARBA" id="ARBA00023060"/>
    </source>
</evidence>
<keyword evidence="6" id="KW-1142">T=3 icosahedral capsid protein</keyword>
<dbReference type="EMBL" id="HQ677625">
    <property type="protein sequence ID" value="ADV15472.1"/>
    <property type="molecule type" value="Genomic_RNA"/>
</dbReference>
<dbReference type="GO" id="GO:0039617">
    <property type="term" value="C:T=3 icosahedral viral capsid"/>
    <property type="evidence" value="ECO:0007669"/>
    <property type="project" value="UniProtKB-KW"/>
</dbReference>
<evidence type="ECO:0000256" key="1">
    <source>
        <dbReference type="ARBA" id="ARBA00004328"/>
    </source>
</evidence>
<dbReference type="InterPro" id="IPR000937">
    <property type="entry name" value="Capsid_prot_S-dom_vir"/>
</dbReference>
<dbReference type="GO" id="GO:0005198">
    <property type="term" value="F:structural molecule activity"/>
    <property type="evidence" value="ECO:0007669"/>
    <property type="project" value="InterPro"/>
</dbReference>
<evidence type="ECO:0000259" key="8">
    <source>
        <dbReference type="Pfam" id="PF00729"/>
    </source>
</evidence>
<dbReference type="InterPro" id="IPR029053">
    <property type="entry name" value="Viral_coat"/>
</dbReference>
<gene>
    <name evidence="10" type="primary">P37</name>
</gene>
<name>E7EEK8_9TOMB</name>
<dbReference type="GeneID" id="10149217"/>
<dbReference type="InterPro" id="IPR013669">
    <property type="entry name" value="Coat_prot_C_Carmovir"/>
</dbReference>
<feature type="domain" description="Icosahedral viral capsid protein S" evidence="8">
    <location>
        <begin position="57"/>
        <end position="239"/>
    </location>
</feature>
<evidence type="ECO:0000256" key="5">
    <source>
        <dbReference type="ARBA" id="ARBA00022844"/>
    </source>
</evidence>
<dbReference type="PRINTS" id="PR00233">
    <property type="entry name" value="ICOSAHEDRAL"/>
</dbReference>
<feature type="domain" description="Coat protein C-terminal Carmoviral" evidence="9">
    <location>
        <begin position="255"/>
        <end position="343"/>
    </location>
</feature>
<accession>E7EEK8</accession>
<evidence type="ECO:0000256" key="4">
    <source>
        <dbReference type="ARBA" id="ARBA00022561"/>
    </source>
</evidence>
<proteinExistence type="inferred from homology"/>
<evidence type="ECO:0000313" key="10">
    <source>
        <dbReference type="EMBL" id="ADV15472.1"/>
    </source>
</evidence>
<dbReference type="Pfam" id="PF08462">
    <property type="entry name" value="Carmo_coat_C"/>
    <property type="match status" value="1"/>
</dbReference>
<keyword evidence="5" id="KW-0946">Virion</keyword>
<evidence type="ECO:0000259" key="9">
    <source>
        <dbReference type="Pfam" id="PF08462"/>
    </source>
</evidence>
<sequence>MDTLRNSKKVAQLSASGVLWATKYMTRGWQSLSTNQKRLARAALNLPLTPQVISPVRPRVRNPQPRGAANGLGQAGKTQTITRSEYVADVVKTVGATPTFTTWVINPRSVRSFPGTSVCSLGYEKYRVVNFRVRYSNSLSDDVSGKVSIGFTPDSSDPIPTNKTQLYQMRVSMDTAAKESKTLTIPTDNATRYLRDSSIDDAKVVDFGRVVLATYGFDQSAPEVIGEIHFEYTLVLSDPNFVTTLTQKGTNSEYEGPLYGALERTNSAITLTLQAPGNWLVVWISPEAFNSPTVTGSGASGTVSYQSGGSSMAVTTVIANLPGAQVTAPTTTAVKELQWYVSRL</sequence>
<evidence type="ECO:0000256" key="7">
    <source>
        <dbReference type="SAM" id="MobiDB-lite"/>
    </source>
</evidence>
<keyword evidence="4" id="KW-0167">Capsid protein</keyword>
<organism evidence="10 11">
    <name type="scientific">Honeysuckle ringspot virus</name>
    <dbReference type="NCBI Taxonomy" id="943272"/>
    <lineage>
        <taxon>Viruses</taxon>
        <taxon>Riboviria</taxon>
        <taxon>Orthornavirae</taxon>
        <taxon>Kitrinoviricota</taxon>
        <taxon>Tolucaviricetes</taxon>
        <taxon>Tolivirales</taxon>
        <taxon>Tombusviridae</taxon>
        <taxon>Procedovirinae</taxon>
        <taxon>Alphacarmovirus</taxon>
        <taxon>Alphacarmovirus lonicerae</taxon>
    </lineage>
</organism>
<feature type="region of interest" description="Disordered" evidence="7">
    <location>
        <begin position="57"/>
        <end position="77"/>
    </location>
</feature>
<dbReference type="OrthoDB" id="17533at10239"/>
<comment type="subcellular location">
    <subcellularLocation>
        <location evidence="1">Virion</location>
    </subcellularLocation>
</comment>
<dbReference type="Gene3D" id="2.60.120.20">
    <property type="match status" value="1"/>
</dbReference>
<dbReference type="SUPFAM" id="SSF88633">
    <property type="entry name" value="Positive stranded ssRNA viruses"/>
    <property type="match status" value="1"/>
</dbReference>
<protein>
    <recommendedName>
        <fullName evidence="3">Capsid protein</fullName>
    </recommendedName>
</protein>
<comment type="similarity">
    <text evidence="2">Belongs to the icosahedral plant coat protein family.</text>
</comment>
<keyword evidence="11" id="KW-1185">Reference proteome</keyword>
<evidence type="ECO:0000256" key="3">
    <source>
        <dbReference type="ARBA" id="ARBA00018091"/>
    </source>
</evidence>
<dbReference type="Gene3D" id="2.60.40.1780">
    <property type="entry name" value="Carmovirus coat protein"/>
    <property type="match status" value="1"/>
</dbReference>
<reference evidence="10 11" key="1">
    <citation type="journal article" date="2011" name="Arch. Virol.">
        <title>The complete nucleotide sequence and genome organization of a novel carmovirus - honeysuckle ringspot virus isolated from honeysuckle.</title>
        <authorList>
            <person name="Gulati-Sakhuja A."/>
            <person name="Rains L."/>
            <person name="Tian T."/>
            <person name="Liu H.Y."/>
        </authorList>
    </citation>
    <scope>NUCLEOTIDE SEQUENCE [LARGE SCALE GENOMIC DNA]</scope>
    <source>
        <strain evidence="10">California</strain>
    </source>
</reference>
<evidence type="ECO:0000256" key="2">
    <source>
        <dbReference type="ARBA" id="ARBA00007446"/>
    </source>
</evidence>